<keyword evidence="4 5" id="KW-0472">Membrane</keyword>
<dbReference type="GO" id="GO:0016874">
    <property type="term" value="F:ligase activity"/>
    <property type="evidence" value="ECO:0007669"/>
    <property type="project" value="UniProtKB-KW"/>
</dbReference>
<dbReference type="PANTHER" id="PTHR37422:SF13">
    <property type="entry name" value="LIPOPOLYSACCHARIDE BIOSYNTHESIS PROTEIN PA4999-RELATED"/>
    <property type="match status" value="1"/>
</dbReference>
<evidence type="ECO:0000256" key="1">
    <source>
        <dbReference type="ARBA" id="ARBA00004141"/>
    </source>
</evidence>
<proteinExistence type="predicted"/>
<feature type="transmembrane region" description="Helical" evidence="5">
    <location>
        <begin position="344"/>
        <end position="362"/>
    </location>
</feature>
<organism evidence="7 8">
    <name type="scientific">Bradyrhizobium jicamae</name>
    <dbReference type="NCBI Taxonomy" id="280332"/>
    <lineage>
        <taxon>Bacteria</taxon>
        <taxon>Pseudomonadati</taxon>
        <taxon>Pseudomonadota</taxon>
        <taxon>Alphaproteobacteria</taxon>
        <taxon>Hyphomicrobiales</taxon>
        <taxon>Nitrobacteraceae</taxon>
        <taxon>Bradyrhizobium</taxon>
    </lineage>
</organism>
<dbReference type="PANTHER" id="PTHR37422">
    <property type="entry name" value="TEICHURONIC ACID BIOSYNTHESIS PROTEIN TUAE"/>
    <property type="match status" value="1"/>
</dbReference>
<dbReference type="AlphaFoldDB" id="A0A0R3L6V6"/>
<feature type="transmembrane region" description="Helical" evidence="5">
    <location>
        <begin position="374"/>
        <end position="396"/>
    </location>
</feature>
<evidence type="ECO:0000256" key="3">
    <source>
        <dbReference type="ARBA" id="ARBA00022989"/>
    </source>
</evidence>
<feature type="transmembrane region" description="Helical" evidence="5">
    <location>
        <begin position="51"/>
        <end position="69"/>
    </location>
</feature>
<dbReference type="OrthoDB" id="8129715at2"/>
<protein>
    <submittedName>
        <fullName evidence="7">Ligase</fullName>
    </submittedName>
</protein>
<keyword evidence="3 5" id="KW-1133">Transmembrane helix</keyword>
<dbReference type="InterPro" id="IPR051533">
    <property type="entry name" value="WaaL-like"/>
</dbReference>
<evidence type="ECO:0000256" key="4">
    <source>
        <dbReference type="ARBA" id="ARBA00023136"/>
    </source>
</evidence>
<dbReference type="GO" id="GO:0016020">
    <property type="term" value="C:membrane"/>
    <property type="evidence" value="ECO:0007669"/>
    <property type="project" value="UniProtKB-SubCell"/>
</dbReference>
<feature type="transmembrane region" description="Helical" evidence="5">
    <location>
        <begin position="178"/>
        <end position="195"/>
    </location>
</feature>
<feature type="transmembrane region" description="Helical" evidence="5">
    <location>
        <begin position="402"/>
        <end position="420"/>
    </location>
</feature>
<reference evidence="7 8" key="1">
    <citation type="submission" date="2014-03" db="EMBL/GenBank/DDBJ databases">
        <title>Bradyrhizobium valentinum sp. nov., isolated from effective nodules of Lupinus mariae-josephae, a lupine endemic of basic-lime soils in Eastern Spain.</title>
        <authorList>
            <person name="Duran D."/>
            <person name="Rey L."/>
            <person name="Navarro A."/>
            <person name="Busquets A."/>
            <person name="Imperial J."/>
            <person name="Ruiz-Argueso T."/>
        </authorList>
    </citation>
    <scope>NUCLEOTIDE SEQUENCE [LARGE SCALE GENOMIC DNA]</scope>
    <source>
        <strain evidence="7 8">PAC68</strain>
    </source>
</reference>
<feature type="transmembrane region" description="Helical" evidence="5">
    <location>
        <begin position="247"/>
        <end position="265"/>
    </location>
</feature>
<feature type="transmembrane region" description="Helical" evidence="5">
    <location>
        <begin position="28"/>
        <end position="45"/>
    </location>
</feature>
<feature type="transmembrane region" description="Helical" evidence="5">
    <location>
        <begin position="226"/>
        <end position="242"/>
    </location>
</feature>
<name>A0A0R3L6V6_9BRAD</name>
<feature type="domain" description="O-antigen ligase-related" evidence="6">
    <location>
        <begin position="210"/>
        <end position="358"/>
    </location>
</feature>
<keyword evidence="7" id="KW-0436">Ligase</keyword>
<evidence type="ECO:0000313" key="7">
    <source>
        <dbReference type="EMBL" id="KRR00608.1"/>
    </source>
</evidence>
<dbReference type="RefSeq" id="WP_057838656.1">
    <property type="nucleotide sequence ID" value="NZ_LLXZ01000169.1"/>
</dbReference>
<keyword evidence="2 5" id="KW-0812">Transmembrane</keyword>
<evidence type="ECO:0000256" key="2">
    <source>
        <dbReference type="ARBA" id="ARBA00022692"/>
    </source>
</evidence>
<dbReference type="STRING" id="280332.CQ12_35905"/>
<evidence type="ECO:0000259" key="6">
    <source>
        <dbReference type="Pfam" id="PF04932"/>
    </source>
</evidence>
<accession>A0A0R3L6V6</accession>
<gene>
    <name evidence="7" type="ORF">CQ12_35905</name>
</gene>
<sequence>MTVESDAMLAPARLSPWLDRFHIWRRSAIWLLAADIAAVLIAASLPWSTSATSILVVLWLIIVVPTIDWETFVQDLTDPARLWPIALLALAVFGTLWADGPWPTRLHGIKPVAKLLLIPFLLYHFQRSQRGSWVLIGFLASCTLLMMLSWIVLFVPGLKPANTLSAGIPVKNYIDQSQEFALCAFALALPALIAWRWKKWRLAAGCLALMLAFIANMLFAALARTALIYMAVLLVLFAARHLSRRPMLALLASVAIAGALVWTSSPHLRQRIADIGVEYQARDISGIASTAQRLTYWRKSIKFIAEAPLFGHGTGSIKAQFERDAGGQTGLEAEIVNNPHNQTLAIAVQWGLLGVLLLYAMWLSHLVMFTGRTLAGWIGLVVVVQNVVSSLLNSHLFDFHQGWLYVLGVGVAGGMSLRAARRRSEPGSTATLRTRRSF</sequence>
<dbReference type="EMBL" id="LLXZ01000169">
    <property type="protein sequence ID" value="KRR00608.1"/>
    <property type="molecule type" value="Genomic_DNA"/>
</dbReference>
<comment type="subcellular location">
    <subcellularLocation>
        <location evidence="1">Membrane</location>
        <topology evidence="1">Multi-pass membrane protein</topology>
    </subcellularLocation>
</comment>
<evidence type="ECO:0000256" key="5">
    <source>
        <dbReference type="SAM" id="Phobius"/>
    </source>
</evidence>
<keyword evidence="8" id="KW-1185">Reference proteome</keyword>
<dbReference type="Pfam" id="PF04932">
    <property type="entry name" value="Wzy_C"/>
    <property type="match status" value="1"/>
</dbReference>
<dbReference type="Proteomes" id="UP000050863">
    <property type="component" value="Unassembled WGS sequence"/>
</dbReference>
<feature type="transmembrane region" description="Helical" evidence="5">
    <location>
        <begin position="135"/>
        <end position="158"/>
    </location>
</feature>
<comment type="caution">
    <text evidence="7">The sequence shown here is derived from an EMBL/GenBank/DDBJ whole genome shotgun (WGS) entry which is preliminary data.</text>
</comment>
<evidence type="ECO:0000313" key="8">
    <source>
        <dbReference type="Proteomes" id="UP000050863"/>
    </source>
</evidence>
<feature type="transmembrane region" description="Helical" evidence="5">
    <location>
        <begin position="81"/>
        <end position="98"/>
    </location>
</feature>
<dbReference type="InterPro" id="IPR007016">
    <property type="entry name" value="O-antigen_ligase-rel_domated"/>
</dbReference>